<reference evidence="3" key="1">
    <citation type="submission" date="2016-10" db="EMBL/GenBank/DDBJ databases">
        <authorList>
            <person name="Varghese N."/>
            <person name="Submissions S."/>
        </authorList>
    </citation>
    <scope>NUCLEOTIDE SEQUENCE [LARGE SCALE GENOMIC DNA]</scope>
    <source>
        <strain evidence="3">CGMCC 4.3530</strain>
    </source>
</reference>
<dbReference type="RefSeq" id="WP_093264057.1">
    <property type="nucleotide sequence ID" value="NZ_FNOK01000007.1"/>
</dbReference>
<dbReference type="OrthoDB" id="2895671at2"/>
<feature type="compositionally biased region" description="Basic and acidic residues" evidence="1">
    <location>
        <begin position="1"/>
        <end position="11"/>
    </location>
</feature>
<dbReference type="Proteomes" id="UP000199529">
    <property type="component" value="Unassembled WGS sequence"/>
</dbReference>
<sequence>MSDHAEPDRSTAPEPAVRRSAVTAPPGGVMTDEVGVITGDLELATECADGDVTVWVRYAGAAEWYRLSAADCHLYDPRDHEALHNALIAVLNRPAG</sequence>
<organism evidence="2 3">
    <name type="scientific">Saccharopolyspora shandongensis</name>
    <dbReference type="NCBI Taxonomy" id="418495"/>
    <lineage>
        <taxon>Bacteria</taxon>
        <taxon>Bacillati</taxon>
        <taxon>Actinomycetota</taxon>
        <taxon>Actinomycetes</taxon>
        <taxon>Pseudonocardiales</taxon>
        <taxon>Pseudonocardiaceae</taxon>
        <taxon>Saccharopolyspora</taxon>
    </lineage>
</organism>
<dbReference type="AlphaFoldDB" id="A0A1H2YT98"/>
<evidence type="ECO:0000256" key="1">
    <source>
        <dbReference type="SAM" id="MobiDB-lite"/>
    </source>
</evidence>
<gene>
    <name evidence="2" type="ORF">SAMN05216215_1007136</name>
</gene>
<evidence type="ECO:0000313" key="3">
    <source>
        <dbReference type="Proteomes" id="UP000199529"/>
    </source>
</evidence>
<evidence type="ECO:0000313" key="2">
    <source>
        <dbReference type="EMBL" id="SDX07809.1"/>
    </source>
</evidence>
<keyword evidence="3" id="KW-1185">Reference proteome</keyword>
<dbReference type="STRING" id="418495.SAMN05216215_1007136"/>
<proteinExistence type="predicted"/>
<dbReference type="EMBL" id="FNOK01000007">
    <property type="protein sequence ID" value="SDX07809.1"/>
    <property type="molecule type" value="Genomic_DNA"/>
</dbReference>
<feature type="region of interest" description="Disordered" evidence="1">
    <location>
        <begin position="1"/>
        <end position="31"/>
    </location>
</feature>
<protein>
    <submittedName>
        <fullName evidence="2">Uncharacterized protein</fullName>
    </submittedName>
</protein>
<accession>A0A1H2YT98</accession>
<name>A0A1H2YT98_9PSEU</name>